<dbReference type="InterPro" id="IPR037770">
    <property type="entry name" value="CDK7"/>
</dbReference>
<evidence type="ECO:0000256" key="5">
    <source>
        <dbReference type="ARBA" id="ARBA00022553"/>
    </source>
</evidence>
<dbReference type="PROSITE" id="PS50011">
    <property type="entry name" value="PROTEIN_KINASE_DOM"/>
    <property type="match status" value="1"/>
</dbReference>
<sequence length="341" mass="39898">MTSNREKNRYEKIKHLGEGQFANVYKAKDVETNEFVAIKKIKILSRHEAMDGMDRTAIREIKLLQELHHDNIIKIIFFKVFPAIKLIYHYYNNYNSISDSRFTILLCQYNSFIPLRDVIGHKTSIQLVFDFMETDLENIIKDNSIILMPEHIKNITLQMLLGVEYLHAHWVLHRDLKPNNLLMNSSGRIKITDFGLARFFGSPNRNYTNQVVTRWYRAPELLIAVRAYGGGIDMWSVGCIIAELLLRVPLFPGETDLHQLIKIYDILGSPTDEEWPERKELCNIDNFIEMKPCQGIPLRNVFTAASDDLIELIQYCLKYNPLHRWTATQALNSQYFRLVIY</sequence>
<accession>A0A0N4U6B2</accession>
<keyword evidence="4 15" id="KW-0723">Serine/threonine-protein kinase</keyword>
<proteinExistence type="inferred from homology"/>
<evidence type="ECO:0000256" key="6">
    <source>
        <dbReference type="ARBA" id="ARBA00022679"/>
    </source>
</evidence>
<feature type="active site" description="Proton acceptor" evidence="12">
    <location>
        <position position="175"/>
    </location>
</feature>
<dbReference type="EMBL" id="UYYG01001157">
    <property type="protein sequence ID" value="VDN56836.1"/>
    <property type="molecule type" value="Genomic_DNA"/>
</dbReference>
<dbReference type="InterPro" id="IPR017441">
    <property type="entry name" value="Protein_kinase_ATP_BS"/>
</dbReference>
<dbReference type="CDD" id="cd07841">
    <property type="entry name" value="STKc_CDK7"/>
    <property type="match status" value="1"/>
</dbReference>
<keyword evidence="6" id="KW-0808">Transferase</keyword>
<feature type="binding site" evidence="13">
    <location>
        <position position="39"/>
    </location>
    <ligand>
        <name>ATP</name>
        <dbReference type="ChEBI" id="CHEBI:30616"/>
    </ligand>
</feature>
<dbReference type="GO" id="GO:0045944">
    <property type="term" value="P:positive regulation of transcription by RNA polymerase II"/>
    <property type="evidence" value="ECO:0007669"/>
    <property type="project" value="TreeGrafter"/>
</dbReference>
<dbReference type="Pfam" id="PF00069">
    <property type="entry name" value="Pkinase"/>
    <property type="match status" value="2"/>
</dbReference>
<dbReference type="InterPro" id="IPR008271">
    <property type="entry name" value="Ser/Thr_kinase_AS"/>
</dbReference>
<dbReference type="PANTHER" id="PTHR24056:SF0">
    <property type="entry name" value="CYCLIN-DEPENDENT KINASE 7"/>
    <property type="match status" value="1"/>
</dbReference>
<dbReference type="PROSITE" id="PS00108">
    <property type="entry name" value="PROTEIN_KINASE_ST"/>
    <property type="match status" value="1"/>
</dbReference>
<dbReference type="AlphaFoldDB" id="A0A0N4U6B2"/>
<dbReference type="SUPFAM" id="SSF56112">
    <property type="entry name" value="Protein kinase-like (PK-like)"/>
    <property type="match status" value="1"/>
</dbReference>
<evidence type="ECO:0000256" key="12">
    <source>
        <dbReference type="PIRSR" id="PIRSR637770-1"/>
    </source>
</evidence>
<dbReference type="InterPro" id="IPR011009">
    <property type="entry name" value="Kinase-like_dom_sf"/>
</dbReference>
<comment type="catalytic activity">
    <reaction evidence="11">
        <text>[DNA-directed RNA polymerase] + ATP = phospho-[DNA-directed RNA polymerase] + ADP + H(+)</text>
        <dbReference type="Rhea" id="RHEA:10216"/>
        <dbReference type="Rhea" id="RHEA-COMP:11321"/>
        <dbReference type="Rhea" id="RHEA-COMP:11322"/>
        <dbReference type="ChEBI" id="CHEBI:15378"/>
        <dbReference type="ChEBI" id="CHEBI:30616"/>
        <dbReference type="ChEBI" id="CHEBI:43176"/>
        <dbReference type="ChEBI" id="CHEBI:68546"/>
        <dbReference type="ChEBI" id="CHEBI:456216"/>
        <dbReference type="EC" id="2.7.11.23"/>
    </reaction>
</comment>
<dbReference type="SMART" id="SM00220">
    <property type="entry name" value="S_TKc"/>
    <property type="match status" value="1"/>
</dbReference>
<feature type="domain" description="Protein kinase" evidence="16">
    <location>
        <begin position="10"/>
        <end position="336"/>
    </location>
</feature>
<dbReference type="InterPro" id="IPR000719">
    <property type="entry name" value="Prot_kinase_dom"/>
</dbReference>
<protein>
    <recommendedName>
        <fullName evidence="3">Cyclin-dependent kinase 7</fullName>
        <ecNumber evidence="2">2.7.11.23</ecNumber>
    </recommendedName>
    <alternativeName>
        <fullName evidence="10">Cell division protein kinase 7</fullName>
    </alternativeName>
</protein>
<dbReference type="Proteomes" id="UP000274756">
    <property type="component" value="Unassembled WGS sequence"/>
</dbReference>
<dbReference type="Proteomes" id="UP000038040">
    <property type="component" value="Unplaced"/>
</dbReference>
<name>A0A0N4U6B2_DRAME</name>
<keyword evidence="19" id="KW-1185">Reference proteome</keyword>
<dbReference type="Gene3D" id="1.10.510.10">
    <property type="entry name" value="Transferase(Phosphotransferase) domain 1"/>
    <property type="match status" value="1"/>
</dbReference>
<dbReference type="GO" id="GO:0005737">
    <property type="term" value="C:cytoplasm"/>
    <property type="evidence" value="ECO:0007669"/>
    <property type="project" value="TreeGrafter"/>
</dbReference>
<evidence type="ECO:0000256" key="7">
    <source>
        <dbReference type="ARBA" id="ARBA00022741"/>
    </source>
</evidence>
<evidence type="ECO:0000313" key="19">
    <source>
        <dbReference type="Proteomes" id="UP000274756"/>
    </source>
</evidence>
<dbReference type="PROSITE" id="PS00107">
    <property type="entry name" value="PROTEIN_KINASE_ATP"/>
    <property type="match status" value="1"/>
</dbReference>
<dbReference type="PANTHER" id="PTHR24056">
    <property type="entry name" value="CELL DIVISION PROTEIN KINASE"/>
    <property type="match status" value="1"/>
</dbReference>
<dbReference type="GO" id="GO:0008353">
    <property type="term" value="F:RNA polymerase II CTD heptapeptide repeat kinase activity"/>
    <property type="evidence" value="ECO:0007669"/>
    <property type="project" value="UniProtKB-EC"/>
</dbReference>
<evidence type="ECO:0000256" key="3">
    <source>
        <dbReference type="ARBA" id="ARBA00013901"/>
    </source>
</evidence>
<evidence type="ECO:0000256" key="9">
    <source>
        <dbReference type="ARBA" id="ARBA00022840"/>
    </source>
</evidence>
<evidence type="ECO:0000256" key="4">
    <source>
        <dbReference type="ARBA" id="ARBA00022527"/>
    </source>
</evidence>
<evidence type="ECO:0000256" key="8">
    <source>
        <dbReference type="ARBA" id="ARBA00022777"/>
    </source>
</evidence>
<evidence type="ECO:0000256" key="1">
    <source>
        <dbReference type="ARBA" id="ARBA00006485"/>
    </source>
</evidence>
<evidence type="ECO:0000256" key="10">
    <source>
        <dbReference type="ARBA" id="ARBA00029738"/>
    </source>
</evidence>
<dbReference type="InterPro" id="IPR050108">
    <property type="entry name" value="CDK"/>
</dbReference>
<evidence type="ECO:0000313" key="17">
    <source>
        <dbReference type="EMBL" id="VDN56836.1"/>
    </source>
</evidence>
<keyword evidence="9 13" id="KW-0067">ATP-binding</keyword>
<dbReference type="GO" id="GO:0004693">
    <property type="term" value="F:cyclin-dependent protein serine/threonine kinase activity"/>
    <property type="evidence" value="ECO:0007669"/>
    <property type="project" value="TreeGrafter"/>
</dbReference>
<evidence type="ECO:0000256" key="11">
    <source>
        <dbReference type="ARBA" id="ARBA00049280"/>
    </source>
</evidence>
<evidence type="ECO:0000256" key="13">
    <source>
        <dbReference type="PIRSR" id="PIRSR637770-2"/>
    </source>
</evidence>
<evidence type="ECO:0000313" key="20">
    <source>
        <dbReference type="WBParaSite" id="DME_0000244901-mRNA-1"/>
    </source>
</evidence>
<evidence type="ECO:0000259" key="16">
    <source>
        <dbReference type="PROSITE" id="PS50011"/>
    </source>
</evidence>
<dbReference type="FunFam" id="1.10.510.10:FF:000624">
    <property type="entry name" value="Mitogen-activated protein kinase"/>
    <property type="match status" value="1"/>
</dbReference>
<dbReference type="OrthoDB" id="5835286at2759"/>
<dbReference type="Gene3D" id="3.30.200.20">
    <property type="entry name" value="Phosphorylase Kinase, domain 1"/>
    <property type="match status" value="2"/>
</dbReference>
<organism evidence="18 20">
    <name type="scientific">Dracunculus medinensis</name>
    <name type="common">Guinea worm</name>
    <dbReference type="NCBI Taxonomy" id="318479"/>
    <lineage>
        <taxon>Eukaryota</taxon>
        <taxon>Metazoa</taxon>
        <taxon>Ecdysozoa</taxon>
        <taxon>Nematoda</taxon>
        <taxon>Chromadorea</taxon>
        <taxon>Rhabditida</taxon>
        <taxon>Spirurina</taxon>
        <taxon>Dracunculoidea</taxon>
        <taxon>Dracunculidae</taxon>
        <taxon>Dracunculus</taxon>
    </lineage>
</organism>
<keyword evidence="5" id="KW-0597">Phosphoprotein</keyword>
<reference evidence="20" key="1">
    <citation type="submission" date="2017-02" db="UniProtKB">
        <authorList>
            <consortium name="WormBaseParasite"/>
        </authorList>
    </citation>
    <scope>IDENTIFICATION</scope>
</reference>
<dbReference type="EC" id="2.7.11.23" evidence="2"/>
<evidence type="ECO:0000256" key="15">
    <source>
        <dbReference type="RuleBase" id="RU000304"/>
    </source>
</evidence>
<evidence type="ECO:0000256" key="14">
    <source>
        <dbReference type="PROSITE-ProRule" id="PRU10141"/>
    </source>
</evidence>
<dbReference type="STRING" id="318479.A0A0N4U6B2"/>
<evidence type="ECO:0000256" key="2">
    <source>
        <dbReference type="ARBA" id="ARBA00012409"/>
    </source>
</evidence>
<dbReference type="WBParaSite" id="DME_0000244901-mRNA-1">
    <property type="protein sequence ID" value="DME_0000244901-mRNA-1"/>
    <property type="gene ID" value="DME_0000244901"/>
</dbReference>
<feature type="binding site" evidence="14">
    <location>
        <position position="40"/>
    </location>
    <ligand>
        <name>ATP</name>
        <dbReference type="ChEBI" id="CHEBI:30616"/>
    </ligand>
</feature>
<keyword evidence="8" id="KW-0418">Kinase</keyword>
<dbReference type="GO" id="GO:0005524">
    <property type="term" value="F:ATP binding"/>
    <property type="evidence" value="ECO:0007669"/>
    <property type="project" value="UniProtKB-UniRule"/>
</dbReference>
<reference evidence="17 19" key="2">
    <citation type="submission" date="2018-11" db="EMBL/GenBank/DDBJ databases">
        <authorList>
            <consortium name="Pathogen Informatics"/>
        </authorList>
    </citation>
    <scope>NUCLEOTIDE SEQUENCE [LARGE SCALE GENOMIC DNA]</scope>
</reference>
<gene>
    <name evidence="17" type="ORF">DME_LOCUS6809</name>
</gene>
<keyword evidence="7 13" id="KW-0547">Nucleotide-binding</keyword>
<feature type="binding site" evidence="13">
    <location>
        <begin position="16"/>
        <end position="24"/>
    </location>
    <ligand>
        <name>ATP</name>
        <dbReference type="ChEBI" id="CHEBI:30616"/>
    </ligand>
</feature>
<dbReference type="GO" id="GO:0070985">
    <property type="term" value="C:transcription factor TFIIK complex"/>
    <property type="evidence" value="ECO:0007669"/>
    <property type="project" value="InterPro"/>
</dbReference>
<evidence type="ECO:0000313" key="18">
    <source>
        <dbReference type="Proteomes" id="UP000038040"/>
    </source>
</evidence>
<comment type="similarity">
    <text evidence="1">Belongs to the protein kinase superfamily. CMGC Ser/Thr protein kinase family. CDC2/CDKX subfamily.</text>
</comment>